<gene>
    <name evidence="3" type="ORF">BJ987_003933</name>
</gene>
<dbReference type="InterPro" id="IPR050738">
    <property type="entry name" value="Sulfatase"/>
</dbReference>
<dbReference type="SUPFAM" id="SSF53649">
    <property type="entry name" value="Alkaline phosphatase-like"/>
    <property type="match status" value="1"/>
</dbReference>
<reference evidence="3 4" key="1">
    <citation type="submission" date="2021-03" db="EMBL/GenBank/DDBJ databases">
        <title>Sequencing the genomes of 1000 actinobacteria strains.</title>
        <authorList>
            <person name="Klenk H.-P."/>
        </authorList>
    </citation>
    <scope>NUCLEOTIDE SEQUENCE [LARGE SCALE GENOMIC DNA]</scope>
    <source>
        <strain evidence="3 4">DSM 45516</strain>
    </source>
</reference>
<evidence type="ECO:0000313" key="3">
    <source>
        <dbReference type="EMBL" id="MBP2191032.1"/>
    </source>
</evidence>
<dbReference type="PANTHER" id="PTHR42693:SF33">
    <property type="entry name" value="ARYLSULFATASE"/>
    <property type="match status" value="1"/>
</dbReference>
<feature type="domain" description="Sulfatase N-terminal" evidence="2">
    <location>
        <begin position="151"/>
        <end position="241"/>
    </location>
</feature>
<proteinExistence type="inferred from homology"/>
<protein>
    <recommendedName>
        <fullName evidence="2">Sulfatase N-terminal domain-containing protein</fullName>
    </recommendedName>
</protein>
<dbReference type="PANTHER" id="PTHR42693">
    <property type="entry name" value="ARYLSULFATASE FAMILY MEMBER"/>
    <property type="match status" value="1"/>
</dbReference>
<dbReference type="Gene3D" id="3.40.720.10">
    <property type="entry name" value="Alkaline Phosphatase, subunit A"/>
    <property type="match status" value="1"/>
</dbReference>
<evidence type="ECO:0000259" key="2">
    <source>
        <dbReference type="Pfam" id="PF00884"/>
    </source>
</evidence>
<keyword evidence="4" id="KW-1185">Reference proteome</keyword>
<comment type="caution">
    <text evidence="3">The sequence shown here is derived from an EMBL/GenBank/DDBJ whole genome shotgun (WGS) entry which is preliminary data.</text>
</comment>
<organism evidence="3 4">
    <name type="scientific">Nocardia goodfellowii</name>
    <dbReference type="NCBI Taxonomy" id="882446"/>
    <lineage>
        <taxon>Bacteria</taxon>
        <taxon>Bacillati</taxon>
        <taxon>Actinomycetota</taxon>
        <taxon>Actinomycetes</taxon>
        <taxon>Mycobacteriales</taxon>
        <taxon>Nocardiaceae</taxon>
        <taxon>Nocardia</taxon>
    </lineage>
</organism>
<sequence>MDAPQRLGLTNVQRLAARGTSVPRLQLPIPWHPTTNGFAELSTTSFPNPVTYAGTVFLEPSAREEYLQEQFPGYQAHIANSTAYRSLNEGYEYTRLRREDTDTDVVRDAMAQLSAHPDLDMIRIVLQDTGSASQRVADTRGGEPWARDIWAAGSPYIDALRSADRLLGEFLDWLERENRLDDTIVVLLSDGQASTGWHPVQSEESALAPVIFAGPGIAAGRVLPYAEATDIAPTVAALTGVTAPNAGEVETGIVLPVRPGDAVDDRRPRKLAHLNEQIREHLRLRSWVLLNGAANPLLDTAYMRTENGLLDPPGAQFYGIERIAEWSRAGSLDRLIADNAKVLDYLHRALGDARIGPAPEYPSAR</sequence>
<dbReference type="Proteomes" id="UP001519325">
    <property type="component" value="Unassembled WGS sequence"/>
</dbReference>
<dbReference type="RefSeq" id="WP_209892026.1">
    <property type="nucleotide sequence ID" value="NZ_JAGGMR010000001.1"/>
</dbReference>
<dbReference type="Pfam" id="PF00884">
    <property type="entry name" value="Sulfatase"/>
    <property type="match status" value="1"/>
</dbReference>
<evidence type="ECO:0000256" key="1">
    <source>
        <dbReference type="ARBA" id="ARBA00008779"/>
    </source>
</evidence>
<evidence type="ECO:0000313" key="4">
    <source>
        <dbReference type="Proteomes" id="UP001519325"/>
    </source>
</evidence>
<name>A0ABS4QH56_9NOCA</name>
<dbReference type="InterPro" id="IPR017850">
    <property type="entry name" value="Alkaline_phosphatase_core_sf"/>
</dbReference>
<accession>A0ABS4QH56</accession>
<comment type="similarity">
    <text evidence="1">Belongs to the sulfatase family.</text>
</comment>
<dbReference type="EMBL" id="JAGGMR010000001">
    <property type="protein sequence ID" value="MBP2191032.1"/>
    <property type="molecule type" value="Genomic_DNA"/>
</dbReference>
<dbReference type="InterPro" id="IPR000917">
    <property type="entry name" value="Sulfatase_N"/>
</dbReference>